<sequence length="186" mass="20146">MDLFTDFLTWAWPRHLNPLSWYIRPLFFLPIAYFCWTRRPVGLAVTIAAMLSSFFWFPAPAPGEIDPAMQGVLEMEKELFADPTWVTWATLPLVPALIGGLCAAFWQRSLGWGLVVIDGGLALKIAWTIANSGADGLATVLPLGLSAVVMTAVIVAVARWRGVRLSLTGRGGSGIQGRAASSSETI</sequence>
<dbReference type="RefSeq" id="WP_106582224.1">
    <property type="nucleotide sequence ID" value="NZ_PYGA01000004.1"/>
</dbReference>
<feature type="transmembrane region" description="Helical" evidence="1">
    <location>
        <begin position="20"/>
        <end position="36"/>
    </location>
</feature>
<protein>
    <submittedName>
        <fullName evidence="2">Uncharacterized protein</fullName>
    </submittedName>
</protein>
<dbReference type="OrthoDB" id="3425563at2"/>
<evidence type="ECO:0000256" key="1">
    <source>
        <dbReference type="SAM" id="Phobius"/>
    </source>
</evidence>
<accession>A0A2P8DNV6</accession>
<gene>
    <name evidence="2" type="ORF">CLV63_104120</name>
</gene>
<reference evidence="2 3" key="1">
    <citation type="submission" date="2018-03" db="EMBL/GenBank/DDBJ databases">
        <title>Genomic Encyclopedia of Archaeal and Bacterial Type Strains, Phase II (KMG-II): from individual species to whole genera.</title>
        <authorList>
            <person name="Goeker M."/>
        </authorList>
    </citation>
    <scope>NUCLEOTIDE SEQUENCE [LARGE SCALE GENOMIC DNA]</scope>
    <source>
        <strain evidence="2 3">DSM 45312</strain>
    </source>
</reference>
<evidence type="ECO:0000313" key="2">
    <source>
        <dbReference type="EMBL" id="PSK98896.1"/>
    </source>
</evidence>
<proteinExistence type="predicted"/>
<dbReference type="Proteomes" id="UP000240542">
    <property type="component" value="Unassembled WGS sequence"/>
</dbReference>
<evidence type="ECO:0000313" key="3">
    <source>
        <dbReference type="Proteomes" id="UP000240542"/>
    </source>
</evidence>
<keyword evidence="3" id="KW-1185">Reference proteome</keyword>
<dbReference type="EMBL" id="PYGA01000004">
    <property type="protein sequence ID" value="PSK98896.1"/>
    <property type="molecule type" value="Genomic_DNA"/>
</dbReference>
<comment type="caution">
    <text evidence="2">The sequence shown here is derived from an EMBL/GenBank/DDBJ whole genome shotgun (WGS) entry which is preliminary data.</text>
</comment>
<feature type="transmembrane region" description="Helical" evidence="1">
    <location>
        <begin position="112"/>
        <end position="130"/>
    </location>
</feature>
<keyword evidence="1" id="KW-0812">Transmembrane</keyword>
<organism evidence="2 3">
    <name type="scientific">Murinocardiopsis flavida</name>
    <dbReference type="NCBI Taxonomy" id="645275"/>
    <lineage>
        <taxon>Bacteria</taxon>
        <taxon>Bacillati</taxon>
        <taxon>Actinomycetota</taxon>
        <taxon>Actinomycetes</taxon>
        <taxon>Streptosporangiales</taxon>
        <taxon>Nocardiopsidaceae</taxon>
        <taxon>Murinocardiopsis</taxon>
    </lineage>
</organism>
<keyword evidence="1" id="KW-1133">Transmembrane helix</keyword>
<feature type="transmembrane region" description="Helical" evidence="1">
    <location>
        <begin position="41"/>
        <end position="59"/>
    </location>
</feature>
<keyword evidence="1" id="KW-0472">Membrane</keyword>
<name>A0A2P8DNV6_9ACTN</name>
<feature type="transmembrane region" description="Helical" evidence="1">
    <location>
        <begin position="136"/>
        <end position="158"/>
    </location>
</feature>
<feature type="transmembrane region" description="Helical" evidence="1">
    <location>
        <begin position="85"/>
        <end position="105"/>
    </location>
</feature>
<dbReference type="AlphaFoldDB" id="A0A2P8DNV6"/>